<sequence length="505" mass="59130">MNQVKNLSGIGEMKKLIKAFPLICLIFVTLWLRLINLGYSDYQGDEIRALYRPEAGQGISEFLFTQKKGPIQYFITYIIKIFHPTYDNEFLVRLPFAVAGILAVYFFYKLVKLHFGEKIASYSAFFMASNGLFVAFARIVQYQSLVILFSILALYFLSLYIENEKWKISGLYLGITFWGFSILAHFDGIFIAPFVCYVLYSWYKDKSILSKEVKFKHLSFTLLILVGIIGSFYVPFFLSVSESTKEYWANRISTRPEDSISTFKIYNPIFVIYLYAILGALSLSKIKKTFSVIVWFLFPFVVMEVLVSQPGTHIYTYILPFCILIAYGLERLEFLVYRKSKVNFKFLSIKAVTCLLLFLLAHVMFVDHSKEYAWEDKNFLMIELPKKHKQSAFAFPYYRNWEEIGAYIKTLDERGYYLTNEKKSIARYYIPTEFKNVELEAVANNLLGYTYLIHIKNPQTRNEKILGKKPSYWEQYELVKTFSNNGRIVAKIYRLSGNELEKMRQ</sequence>
<keyword evidence="6 8" id="KW-1133">Transmembrane helix</keyword>
<dbReference type="GO" id="GO:0016757">
    <property type="term" value="F:glycosyltransferase activity"/>
    <property type="evidence" value="ECO:0007669"/>
    <property type="project" value="UniProtKB-KW"/>
</dbReference>
<gene>
    <name evidence="10" type="ORF">NDI37_14430</name>
</gene>
<dbReference type="InterPro" id="IPR038731">
    <property type="entry name" value="RgtA/B/C-like"/>
</dbReference>
<dbReference type="PANTHER" id="PTHR33908:SF11">
    <property type="entry name" value="MEMBRANE PROTEIN"/>
    <property type="match status" value="1"/>
</dbReference>
<protein>
    <submittedName>
        <fullName evidence="10">Glycosyltransferase family 39 protein</fullName>
        <ecNumber evidence="10">2.4.-.-</ecNumber>
    </submittedName>
</protein>
<keyword evidence="4 10" id="KW-0808">Transferase</keyword>
<feature type="transmembrane region" description="Helical" evidence="8">
    <location>
        <begin position="90"/>
        <end position="108"/>
    </location>
</feature>
<evidence type="ECO:0000259" key="9">
    <source>
        <dbReference type="Pfam" id="PF13231"/>
    </source>
</evidence>
<feature type="transmembrane region" description="Helical" evidence="8">
    <location>
        <begin position="290"/>
        <end position="308"/>
    </location>
</feature>
<evidence type="ECO:0000256" key="8">
    <source>
        <dbReference type="SAM" id="Phobius"/>
    </source>
</evidence>
<feature type="transmembrane region" description="Helical" evidence="8">
    <location>
        <begin position="265"/>
        <end position="283"/>
    </location>
</feature>
<dbReference type="EMBL" id="JAMPKK010000030">
    <property type="protein sequence ID" value="MEP0865663.1"/>
    <property type="molecule type" value="Genomic_DNA"/>
</dbReference>
<evidence type="ECO:0000256" key="6">
    <source>
        <dbReference type="ARBA" id="ARBA00022989"/>
    </source>
</evidence>
<dbReference type="EC" id="2.4.-.-" evidence="10"/>
<name>A0ABV0JQG5_9CYAN</name>
<dbReference type="RefSeq" id="WP_199295042.1">
    <property type="nucleotide sequence ID" value="NZ_JAMPKK010000030.1"/>
</dbReference>
<dbReference type="Proteomes" id="UP001442494">
    <property type="component" value="Unassembled WGS sequence"/>
</dbReference>
<feature type="transmembrane region" description="Helical" evidence="8">
    <location>
        <begin position="144"/>
        <end position="161"/>
    </location>
</feature>
<feature type="transmembrane region" description="Helical" evidence="8">
    <location>
        <begin position="220"/>
        <end position="238"/>
    </location>
</feature>
<dbReference type="Pfam" id="PF13231">
    <property type="entry name" value="PMT_2"/>
    <property type="match status" value="1"/>
</dbReference>
<comment type="caution">
    <text evidence="10">The sequence shown here is derived from an EMBL/GenBank/DDBJ whole genome shotgun (WGS) entry which is preliminary data.</text>
</comment>
<keyword evidence="5 8" id="KW-0812">Transmembrane</keyword>
<evidence type="ECO:0000313" key="11">
    <source>
        <dbReference type="Proteomes" id="UP001442494"/>
    </source>
</evidence>
<evidence type="ECO:0000256" key="2">
    <source>
        <dbReference type="ARBA" id="ARBA00022475"/>
    </source>
</evidence>
<feature type="domain" description="Glycosyltransferase RgtA/B/C/D-like" evidence="9">
    <location>
        <begin position="72"/>
        <end position="226"/>
    </location>
</feature>
<comment type="subcellular location">
    <subcellularLocation>
        <location evidence="1">Cell membrane</location>
        <topology evidence="1">Multi-pass membrane protein</topology>
    </subcellularLocation>
</comment>
<keyword evidence="3 10" id="KW-0328">Glycosyltransferase</keyword>
<feature type="transmembrane region" description="Helical" evidence="8">
    <location>
        <begin position="173"/>
        <end position="200"/>
    </location>
</feature>
<evidence type="ECO:0000256" key="4">
    <source>
        <dbReference type="ARBA" id="ARBA00022679"/>
    </source>
</evidence>
<dbReference type="PANTHER" id="PTHR33908">
    <property type="entry name" value="MANNOSYLTRANSFERASE YKCB-RELATED"/>
    <property type="match status" value="1"/>
</dbReference>
<keyword evidence="7 8" id="KW-0472">Membrane</keyword>
<reference evidence="10 11" key="1">
    <citation type="submission" date="2022-04" db="EMBL/GenBank/DDBJ databases">
        <title>Positive selection, recombination, and allopatry shape intraspecific diversity of widespread and dominant cyanobacteria.</title>
        <authorList>
            <person name="Wei J."/>
            <person name="Shu W."/>
            <person name="Hu C."/>
        </authorList>
    </citation>
    <scope>NUCLEOTIDE SEQUENCE [LARGE SCALE GENOMIC DNA]</scope>
    <source>
        <strain evidence="10 11">GB2-A5</strain>
    </source>
</reference>
<evidence type="ECO:0000256" key="3">
    <source>
        <dbReference type="ARBA" id="ARBA00022676"/>
    </source>
</evidence>
<accession>A0ABV0JQG5</accession>
<evidence type="ECO:0000313" key="10">
    <source>
        <dbReference type="EMBL" id="MEP0865663.1"/>
    </source>
</evidence>
<feature type="transmembrane region" description="Helical" evidence="8">
    <location>
        <begin position="344"/>
        <end position="365"/>
    </location>
</feature>
<proteinExistence type="predicted"/>
<organism evidence="10 11">
    <name type="scientific">Funiculus sociatus GB2-A5</name>
    <dbReference type="NCBI Taxonomy" id="2933946"/>
    <lineage>
        <taxon>Bacteria</taxon>
        <taxon>Bacillati</taxon>
        <taxon>Cyanobacteriota</taxon>
        <taxon>Cyanophyceae</taxon>
        <taxon>Coleofasciculales</taxon>
        <taxon>Coleofasciculaceae</taxon>
        <taxon>Funiculus</taxon>
    </lineage>
</organism>
<feature type="transmembrane region" description="Helical" evidence="8">
    <location>
        <begin position="314"/>
        <end position="332"/>
    </location>
</feature>
<keyword evidence="11" id="KW-1185">Reference proteome</keyword>
<evidence type="ECO:0000256" key="1">
    <source>
        <dbReference type="ARBA" id="ARBA00004651"/>
    </source>
</evidence>
<evidence type="ECO:0000256" key="5">
    <source>
        <dbReference type="ARBA" id="ARBA00022692"/>
    </source>
</evidence>
<evidence type="ECO:0000256" key="7">
    <source>
        <dbReference type="ARBA" id="ARBA00023136"/>
    </source>
</evidence>
<keyword evidence="2" id="KW-1003">Cell membrane</keyword>
<dbReference type="InterPro" id="IPR050297">
    <property type="entry name" value="LipidA_mod_glycosyltrf_83"/>
</dbReference>
<feature type="transmembrane region" description="Helical" evidence="8">
    <location>
        <begin position="20"/>
        <end position="39"/>
    </location>
</feature>